<keyword evidence="1" id="KW-0479">Metal-binding</keyword>
<organism evidence="4 5">
    <name type="scientific">Riccia sorocarpa</name>
    <dbReference type="NCBI Taxonomy" id="122646"/>
    <lineage>
        <taxon>Eukaryota</taxon>
        <taxon>Viridiplantae</taxon>
        <taxon>Streptophyta</taxon>
        <taxon>Embryophyta</taxon>
        <taxon>Marchantiophyta</taxon>
        <taxon>Marchantiopsida</taxon>
        <taxon>Marchantiidae</taxon>
        <taxon>Marchantiales</taxon>
        <taxon>Ricciaceae</taxon>
        <taxon>Riccia</taxon>
    </lineage>
</organism>
<accession>A0ABD3HDD4</accession>
<dbReference type="GO" id="GO:0008270">
    <property type="term" value="F:zinc ion binding"/>
    <property type="evidence" value="ECO:0007669"/>
    <property type="project" value="UniProtKB-KW"/>
</dbReference>
<keyword evidence="5" id="KW-1185">Reference proteome</keyword>
<evidence type="ECO:0000313" key="5">
    <source>
        <dbReference type="Proteomes" id="UP001633002"/>
    </source>
</evidence>
<reference evidence="4 5" key="1">
    <citation type="submission" date="2024-09" db="EMBL/GenBank/DDBJ databases">
        <title>Chromosome-scale assembly of Riccia sorocarpa.</title>
        <authorList>
            <person name="Paukszto L."/>
        </authorList>
    </citation>
    <scope>NUCLEOTIDE SEQUENCE [LARGE SCALE GENOMIC DNA]</scope>
    <source>
        <strain evidence="4">LP-2024</strain>
        <tissue evidence="4">Aerial parts of the thallus</tissue>
    </source>
</reference>
<name>A0ABD3HDD4_9MARC</name>
<dbReference type="PANTHER" id="PTHR31973">
    <property type="entry name" value="POLYPROTEIN, PUTATIVE-RELATED"/>
    <property type="match status" value="1"/>
</dbReference>
<gene>
    <name evidence="4" type="ORF">R1sor_015846</name>
</gene>
<keyword evidence="1" id="KW-0863">Zinc-finger</keyword>
<dbReference type="Pfam" id="PF10551">
    <property type="entry name" value="MULE"/>
    <property type="match status" value="1"/>
</dbReference>
<dbReference type="AlphaFoldDB" id="A0ABD3HDD4"/>
<evidence type="ECO:0000259" key="3">
    <source>
        <dbReference type="PROSITE" id="PS50966"/>
    </source>
</evidence>
<evidence type="ECO:0000256" key="1">
    <source>
        <dbReference type="PROSITE-ProRule" id="PRU00325"/>
    </source>
</evidence>
<sequence>MGEAARIAIGAVFKDMAEFKFALRCWGVNRQRNFMNDEAMTNPCGWRVRGKLAKDTTVMITICELVHSCPGHLHSWRTSATAKWLADVLGNHVVNNPSISVMHMQDVFRNEYGRQTTYYSMWRGKEIITDHIHGSESSSFQCIPASCDALKASDQGAYAEWEGYPGTKQFWRIFVCPSAMGRAFPHMRPHIGLDACHSKNHKYPTQILLATAMDGNNHVNYLAYAIVDRENEDNWTWFLLFLRRAVVGIEHGSVQFVSDRCKGIVNVVKEVFPGQSHTHCTAHLERNLKRFGNKMVKEFQRLYRQSTEDRYKQQLQAISSSSSECGTYVGNIDPKTYVSYAVPFPRRQNEVVEMLGFFTPYATEVLRKNEESAGSYRVRMASANQALVQSSRKDFIVTVFPTVNCTCLSYKDMLIPCPHVLAVEKEGKRNSDRLVDRVWTIDAFCAAHRCTLPPISTLNLKLDPYCLPPPPVVRKRRRRVRRIPGPGESSQTTRGGSRVQAATEECDVIEIPIRDTRTSMEGVIREPPKKSRLCSHCRGSGHNKRTCPIVLKSLPSDVLLGTIRENPPHANGYTDYTQETGGPSMSPSAYVPEVALDCFCILIYTSWGGHISHSGIGFFFRS</sequence>
<dbReference type="EMBL" id="JBJQOH010000004">
    <property type="protein sequence ID" value="KAL3689537.1"/>
    <property type="molecule type" value="Genomic_DNA"/>
</dbReference>
<proteinExistence type="predicted"/>
<feature type="domain" description="SWIM-type" evidence="3">
    <location>
        <begin position="376"/>
        <end position="428"/>
    </location>
</feature>
<keyword evidence="1" id="KW-0862">Zinc</keyword>
<dbReference type="PROSITE" id="PS50966">
    <property type="entry name" value="ZF_SWIM"/>
    <property type="match status" value="1"/>
</dbReference>
<protein>
    <recommendedName>
        <fullName evidence="3">SWIM-type domain-containing protein</fullName>
    </recommendedName>
</protein>
<evidence type="ECO:0000256" key="2">
    <source>
        <dbReference type="SAM" id="MobiDB-lite"/>
    </source>
</evidence>
<dbReference type="Proteomes" id="UP001633002">
    <property type="component" value="Unassembled WGS sequence"/>
</dbReference>
<dbReference type="InterPro" id="IPR018289">
    <property type="entry name" value="MULE_transposase_dom"/>
</dbReference>
<feature type="region of interest" description="Disordered" evidence="2">
    <location>
        <begin position="480"/>
        <end position="499"/>
    </location>
</feature>
<evidence type="ECO:0000313" key="4">
    <source>
        <dbReference type="EMBL" id="KAL3689537.1"/>
    </source>
</evidence>
<comment type="caution">
    <text evidence="4">The sequence shown here is derived from an EMBL/GenBank/DDBJ whole genome shotgun (WGS) entry which is preliminary data.</text>
</comment>
<dbReference type="PANTHER" id="PTHR31973:SF187">
    <property type="entry name" value="MUTATOR TRANSPOSASE MUDRA PROTEIN"/>
    <property type="match status" value="1"/>
</dbReference>
<dbReference type="InterPro" id="IPR007527">
    <property type="entry name" value="Znf_SWIM"/>
</dbReference>